<dbReference type="InterPro" id="IPR003657">
    <property type="entry name" value="WRKY_dom"/>
</dbReference>
<evidence type="ECO:0000313" key="7">
    <source>
        <dbReference type="EMBL" id="GJS58344.1"/>
    </source>
</evidence>
<name>A0ABQ4WZN4_9ASTR</name>
<dbReference type="Gene3D" id="2.20.25.80">
    <property type="entry name" value="WRKY domain"/>
    <property type="match status" value="1"/>
</dbReference>
<keyword evidence="4" id="KW-0804">Transcription</keyword>
<comment type="subcellular location">
    <subcellularLocation>
        <location evidence="1">Nucleus</location>
    </subcellularLocation>
</comment>
<keyword evidence="8" id="KW-1185">Reference proteome</keyword>
<dbReference type="Proteomes" id="UP001151760">
    <property type="component" value="Unassembled WGS sequence"/>
</dbReference>
<dbReference type="EMBL" id="BQNB010009072">
    <property type="protein sequence ID" value="GJS58344.1"/>
    <property type="molecule type" value="Genomic_DNA"/>
</dbReference>
<sequence length="155" mass="17284">MTVGTNNIHVPSEMSPPSLICSVPIPFPSNEMNIPLLPLPTFTAALTHLHQICVNYANDACVAKLFQGCPKLEEIMVQQSWDSDMPITEIDGSRLKSETNALPTDSWACRKRGQKPIKGSPYPRCMELVKPFPGWGPFDLREQNISRSAKPLDFF</sequence>
<dbReference type="InterPro" id="IPR036576">
    <property type="entry name" value="WRKY_dom_sf"/>
</dbReference>
<evidence type="ECO:0000259" key="6">
    <source>
        <dbReference type="PROSITE" id="PS50811"/>
    </source>
</evidence>
<reference evidence="7" key="2">
    <citation type="submission" date="2022-01" db="EMBL/GenBank/DDBJ databases">
        <authorList>
            <person name="Yamashiro T."/>
            <person name="Shiraishi A."/>
            <person name="Satake H."/>
            <person name="Nakayama K."/>
        </authorList>
    </citation>
    <scope>NUCLEOTIDE SEQUENCE</scope>
</reference>
<evidence type="ECO:0000313" key="8">
    <source>
        <dbReference type="Proteomes" id="UP001151760"/>
    </source>
</evidence>
<gene>
    <name evidence="7" type="ORF">Tco_0653128</name>
</gene>
<keyword evidence="2" id="KW-0805">Transcription regulation</keyword>
<organism evidence="7 8">
    <name type="scientific">Tanacetum coccineum</name>
    <dbReference type="NCBI Taxonomy" id="301880"/>
    <lineage>
        <taxon>Eukaryota</taxon>
        <taxon>Viridiplantae</taxon>
        <taxon>Streptophyta</taxon>
        <taxon>Embryophyta</taxon>
        <taxon>Tracheophyta</taxon>
        <taxon>Spermatophyta</taxon>
        <taxon>Magnoliopsida</taxon>
        <taxon>eudicotyledons</taxon>
        <taxon>Gunneridae</taxon>
        <taxon>Pentapetalae</taxon>
        <taxon>asterids</taxon>
        <taxon>campanulids</taxon>
        <taxon>Asterales</taxon>
        <taxon>Asteraceae</taxon>
        <taxon>Asteroideae</taxon>
        <taxon>Anthemideae</taxon>
        <taxon>Anthemidinae</taxon>
        <taxon>Tanacetum</taxon>
    </lineage>
</organism>
<reference evidence="7" key="1">
    <citation type="journal article" date="2022" name="Int. J. Mol. Sci.">
        <title>Draft Genome of Tanacetum Coccineum: Genomic Comparison of Closely Related Tanacetum-Family Plants.</title>
        <authorList>
            <person name="Yamashiro T."/>
            <person name="Shiraishi A."/>
            <person name="Nakayama K."/>
            <person name="Satake H."/>
        </authorList>
    </citation>
    <scope>NUCLEOTIDE SEQUENCE</scope>
</reference>
<keyword evidence="5" id="KW-0539">Nucleus</keyword>
<dbReference type="PROSITE" id="PS50811">
    <property type="entry name" value="WRKY"/>
    <property type="match status" value="1"/>
</dbReference>
<accession>A0ABQ4WZN4</accession>
<evidence type="ECO:0000256" key="5">
    <source>
        <dbReference type="ARBA" id="ARBA00023242"/>
    </source>
</evidence>
<proteinExistence type="predicted"/>
<comment type="caution">
    <text evidence="7">The sequence shown here is derived from an EMBL/GenBank/DDBJ whole genome shotgun (WGS) entry which is preliminary data.</text>
</comment>
<keyword evidence="3" id="KW-0238">DNA-binding</keyword>
<evidence type="ECO:0000256" key="3">
    <source>
        <dbReference type="ARBA" id="ARBA00023125"/>
    </source>
</evidence>
<evidence type="ECO:0000256" key="2">
    <source>
        <dbReference type="ARBA" id="ARBA00023015"/>
    </source>
</evidence>
<protein>
    <submittedName>
        <fullName evidence="7">Probable WRKY transcription factor 65</fullName>
    </submittedName>
</protein>
<feature type="domain" description="WRKY" evidence="6">
    <location>
        <begin position="98"/>
        <end position="124"/>
    </location>
</feature>
<evidence type="ECO:0000256" key="1">
    <source>
        <dbReference type="ARBA" id="ARBA00004123"/>
    </source>
</evidence>
<evidence type="ECO:0000256" key="4">
    <source>
        <dbReference type="ARBA" id="ARBA00023163"/>
    </source>
</evidence>